<dbReference type="PANTHER" id="PTHR11903">
    <property type="entry name" value="PROSTAGLANDIN G/H SYNTHASE"/>
    <property type="match status" value="1"/>
</dbReference>
<dbReference type="Gene3D" id="1.10.640.10">
    <property type="entry name" value="Haem peroxidase domain superfamily, animal type"/>
    <property type="match status" value="1"/>
</dbReference>
<accession>A0A4S8LTC2</accession>
<sequence length="174" mass="19720">ANMRLHEIMDIEQSRKWGVCTLNDFQKVCINPDPEIADAAEKLYGDINNLELYVGLQAEESKPVVDEAGLCPGYTISRPILSDAIALIFNTRNSSGFFTQDYIPYNLTTRGFADCQQDPNAFSFGFTLGRLFLRRFPNQFEENSPCIFFPLMTPDSPSARPPSTYFLLLAHMYL</sequence>
<protein>
    <submittedName>
        <fullName evidence="1">Heme peroxidase</fullName>
    </submittedName>
</protein>
<evidence type="ECO:0000313" key="1">
    <source>
        <dbReference type="EMBL" id="THU92293.1"/>
    </source>
</evidence>
<dbReference type="EMBL" id="ML179283">
    <property type="protein sequence ID" value="THU92293.1"/>
    <property type="molecule type" value="Genomic_DNA"/>
</dbReference>
<dbReference type="InterPro" id="IPR050783">
    <property type="entry name" value="Oxylipin_biosynth_metab"/>
</dbReference>
<dbReference type="Proteomes" id="UP000297245">
    <property type="component" value="Unassembled WGS sequence"/>
</dbReference>
<keyword evidence="1" id="KW-0575">Peroxidase</keyword>
<name>A0A4S8LTC2_DENBC</name>
<dbReference type="SUPFAM" id="SSF48113">
    <property type="entry name" value="Heme-dependent peroxidases"/>
    <property type="match status" value="1"/>
</dbReference>
<organism evidence="1 2">
    <name type="scientific">Dendrothele bispora (strain CBS 962.96)</name>
    <dbReference type="NCBI Taxonomy" id="1314807"/>
    <lineage>
        <taxon>Eukaryota</taxon>
        <taxon>Fungi</taxon>
        <taxon>Dikarya</taxon>
        <taxon>Basidiomycota</taxon>
        <taxon>Agaricomycotina</taxon>
        <taxon>Agaricomycetes</taxon>
        <taxon>Agaricomycetidae</taxon>
        <taxon>Agaricales</taxon>
        <taxon>Agaricales incertae sedis</taxon>
        <taxon>Dendrothele</taxon>
    </lineage>
</organism>
<evidence type="ECO:0000313" key="2">
    <source>
        <dbReference type="Proteomes" id="UP000297245"/>
    </source>
</evidence>
<feature type="non-terminal residue" evidence="1">
    <location>
        <position position="1"/>
    </location>
</feature>
<dbReference type="GO" id="GO:0020037">
    <property type="term" value="F:heme binding"/>
    <property type="evidence" value="ECO:0007669"/>
    <property type="project" value="InterPro"/>
</dbReference>
<reference evidence="1 2" key="1">
    <citation type="journal article" date="2019" name="Nat. Ecol. Evol.">
        <title>Megaphylogeny resolves global patterns of mushroom evolution.</title>
        <authorList>
            <person name="Varga T."/>
            <person name="Krizsan K."/>
            <person name="Foldi C."/>
            <person name="Dima B."/>
            <person name="Sanchez-Garcia M."/>
            <person name="Sanchez-Ramirez S."/>
            <person name="Szollosi G.J."/>
            <person name="Szarkandi J.G."/>
            <person name="Papp V."/>
            <person name="Albert L."/>
            <person name="Andreopoulos W."/>
            <person name="Angelini C."/>
            <person name="Antonin V."/>
            <person name="Barry K.W."/>
            <person name="Bougher N.L."/>
            <person name="Buchanan P."/>
            <person name="Buyck B."/>
            <person name="Bense V."/>
            <person name="Catcheside P."/>
            <person name="Chovatia M."/>
            <person name="Cooper J."/>
            <person name="Damon W."/>
            <person name="Desjardin D."/>
            <person name="Finy P."/>
            <person name="Geml J."/>
            <person name="Haridas S."/>
            <person name="Hughes K."/>
            <person name="Justo A."/>
            <person name="Karasinski D."/>
            <person name="Kautmanova I."/>
            <person name="Kiss B."/>
            <person name="Kocsube S."/>
            <person name="Kotiranta H."/>
            <person name="LaButti K.M."/>
            <person name="Lechner B.E."/>
            <person name="Liimatainen K."/>
            <person name="Lipzen A."/>
            <person name="Lukacs Z."/>
            <person name="Mihaltcheva S."/>
            <person name="Morgado L.N."/>
            <person name="Niskanen T."/>
            <person name="Noordeloos M.E."/>
            <person name="Ohm R.A."/>
            <person name="Ortiz-Santana B."/>
            <person name="Ovrebo C."/>
            <person name="Racz N."/>
            <person name="Riley R."/>
            <person name="Savchenko A."/>
            <person name="Shiryaev A."/>
            <person name="Soop K."/>
            <person name="Spirin V."/>
            <person name="Szebenyi C."/>
            <person name="Tomsovsky M."/>
            <person name="Tulloss R.E."/>
            <person name="Uehling J."/>
            <person name="Grigoriev I.V."/>
            <person name="Vagvolgyi C."/>
            <person name="Papp T."/>
            <person name="Martin F.M."/>
            <person name="Miettinen O."/>
            <person name="Hibbett D.S."/>
            <person name="Nagy L.G."/>
        </authorList>
    </citation>
    <scope>NUCLEOTIDE SEQUENCE [LARGE SCALE GENOMIC DNA]</scope>
    <source>
        <strain evidence="1 2">CBS 962.96</strain>
    </source>
</reference>
<proteinExistence type="predicted"/>
<gene>
    <name evidence="1" type="ORF">K435DRAFT_906467</name>
</gene>
<dbReference type="AlphaFoldDB" id="A0A4S8LTC2"/>
<dbReference type="OrthoDB" id="2975287at2759"/>
<keyword evidence="1" id="KW-0560">Oxidoreductase</keyword>
<dbReference type="GO" id="GO:0006979">
    <property type="term" value="P:response to oxidative stress"/>
    <property type="evidence" value="ECO:0007669"/>
    <property type="project" value="InterPro"/>
</dbReference>
<dbReference type="PANTHER" id="PTHR11903:SF37">
    <property type="entry name" value="PSI-PRODUCING OXYGENASE A"/>
    <property type="match status" value="1"/>
</dbReference>
<dbReference type="InterPro" id="IPR037120">
    <property type="entry name" value="Haem_peroxidase_sf_animal"/>
</dbReference>
<dbReference type="GO" id="GO:0004601">
    <property type="term" value="F:peroxidase activity"/>
    <property type="evidence" value="ECO:0007669"/>
    <property type="project" value="UniProtKB-KW"/>
</dbReference>
<dbReference type="InterPro" id="IPR010255">
    <property type="entry name" value="Haem_peroxidase_sf"/>
</dbReference>
<keyword evidence="2" id="KW-1185">Reference proteome</keyword>